<dbReference type="EMBL" id="VSSQ01000140">
    <property type="protein sequence ID" value="MPL80649.1"/>
    <property type="molecule type" value="Genomic_DNA"/>
</dbReference>
<evidence type="ECO:0000313" key="1">
    <source>
        <dbReference type="EMBL" id="MPL80649.1"/>
    </source>
</evidence>
<sequence>MTTAVHIMKMTEHQIVLVLGDQMIQSPGLPLTVDFPGRNKGMFDQFGVFPAHQTHRRHQANILDDLLIKGGRGSNVIVGNIQSRAHPKTHLRAILS</sequence>
<gene>
    <name evidence="1" type="ORF">SDC9_26550</name>
</gene>
<organism evidence="1">
    <name type="scientific">bioreactor metagenome</name>
    <dbReference type="NCBI Taxonomy" id="1076179"/>
    <lineage>
        <taxon>unclassified sequences</taxon>
        <taxon>metagenomes</taxon>
        <taxon>ecological metagenomes</taxon>
    </lineage>
</organism>
<proteinExistence type="predicted"/>
<accession>A0A644UNY3</accession>
<dbReference type="AlphaFoldDB" id="A0A644UNY3"/>
<reference evidence="1" key="1">
    <citation type="submission" date="2019-08" db="EMBL/GenBank/DDBJ databases">
        <authorList>
            <person name="Kucharzyk K."/>
            <person name="Murdoch R.W."/>
            <person name="Higgins S."/>
            <person name="Loffler F."/>
        </authorList>
    </citation>
    <scope>NUCLEOTIDE SEQUENCE</scope>
</reference>
<protein>
    <submittedName>
        <fullName evidence="1">Uncharacterized protein</fullName>
    </submittedName>
</protein>
<name>A0A644UNY3_9ZZZZ</name>
<comment type="caution">
    <text evidence="1">The sequence shown here is derived from an EMBL/GenBank/DDBJ whole genome shotgun (WGS) entry which is preliminary data.</text>
</comment>